<feature type="chain" id="PRO_5045117647" evidence="1">
    <location>
        <begin position="28"/>
        <end position="419"/>
    </location>
</feature>
<evidence type="ECO:0000313" key="3">
    <source>
        <dbReference type="Proteomes" id="UP001501231"/>
    </source>
</evidence>
<dbReference type="InterPro" id="IPR050490">
    <property type="entry name" value="Bact_solute-bd_prot1"/>
</dbReference>
<organism evidence="2 3">
    <name type="scientific">Actinomadura vinacea</name>
    <dbReference type="NCBI Taxonomy" id="115336"/>
    <lineage>
        <taxon>Bacteria</taxon>
        <taxon>Bacillati</taxon>
        <taxon>Actinomycetota</taxon>
        <taxon>Actinomycetes</taxon>
        <taxon>Streptosporangiales</taxon>
        <taxon>Thermomonosporaceae</taxon>
        <taxon>Actinomadura</taxon>
    </lineage>
</organism>
<dbReference type="InterPro" id="IPR006059">
    <property type="entry name" value="SBP"/>
</dbReference>
<keyword evidence="1" id="KW-0732">Signal</keyword>
<dbReference type="EMBL" id="BAAARW010000012">
    <property type="protein sequence ID" value="GAA2422923.1"/>
    <property type="molecule type" value="Genomic_DNA"/>
</dbReference>
<dbReference type="RefSeq" id="WP_344590357.1">
    <property type="nucleotide sequence ID" value="NZ_BAAARW010000012.1"/>
</dbReference>
<dbReference type="Proteomes" id="UP001501231">
    <property type="component" value="Unassembled WGS sequence"/>
</dbReference>
<evidence type="ECO:0000313" key="2">
    <source>
        <dbReference type="EMBL" id="GAA2422923.1"/>
    </source>
</evidence>
<feature type="signal peptide" evidence="1">
    <location>
        <begin position="1"/>
        <end position="27"/>
    </location>
</feature>
<dbReference type="PANTHER" id="PTHR43649">
    <property type="entry name" value="ARABINOSE-BINDING PROTEIN-RELATED"/>
    <property type="match status" value="1"/>
</dbReference>
<protein>
    <submittedName>
        <fullName evidence="2">Extracellular solute-binding protein</fullName>
    </submittedName>
</protein>
<evidence type="ECO:0000256" key="1">
    <source>
        <dbReference type="SAM" id="SignalP"/>
    </source>
</evidence>
<sequence>MSPVPRLTAALAAGALMTSACSSGTNASGGSDTLRVAAVATDRAGTEAVLKAFKAKNPGVEFTTSYSDTDQYQGTLRTQLSSGTAPDVFFAWPGNGNPGAIEVLAPTGYLADLSARPWTSRIPAGIKPVTQVAGRTYIVPLTFVGIGGLYNKKAMDEVGAGPPATWRELLAFCDAAKSKGKVAFALGNQTDWVTQLVDYALVPTTVYAGNQNFDQRMKAGSATFAGSGWKTAMDKYLEMNERGCFSKDPLGTSFETAVSQLAKGEAVAAIQVTSTLNQVKSEAPQGSAFGLFPVPATDNADQTRMPGAAGGAFAMNAKAKNPELATRFIDFLATPEAMNLYAGATGNLPSIPNDRFKLDPTLQPLVDFQKANKTVPFMDQLWPNPKVQQAHFTGVQNMFAGKADPTTVLRQMDQAYKDK</sequence>
<proteinExistence type="predicted"/>
<comment type="caution">
    <text evidence="2">The sequence shown here is derived from an EMBL/GenBank/DDBJ whole genome shotgun (WGS) entry which is preliminary data.</text>
</comment>
<dbReference type="PROSITE" id="PS51257">
    <property type="entry name" value="PROKAR_LIPOPROTEIN"/>
    <property type="match status" value="1"/>
</dbReference>
<accession>A0ABN3J5M1</accession>
<gene>
    <name evidence="2" type="ORF">GCM10010191_38500</name>
</gene>
<name>A0ABN3J5M1_9ACTN</name>
<keyword evidence="3" id="KW-1185">Reference proteome</keyword>
<dbReference type="Pfam" id="PF13416">
    <property type="entry name" value="SBP_bac_8"/>
    <property type="match status" value="1"/>
</dbReference>
<dbReference type="Gene3D" id="3.40.190.10">
    <property type="entry name" value="Periplasmic binding protein-like II"/>
    <property type="match status" value="2"/>
</dbReference>
<dbReference type="SUPFAM" id="SSF53850">
    <property type="entry name" value="Periplasmic binding protein-like II"/>
    <property type="match status" value="1"/>
</dbReference>
<reference evidence="2 3" key="1">
    <citation type="journal article" date="2019" name="Int. J. Syst. Evol. Microbiol.">
        <title>The Global Catalogue of Microorganisms (GCM) 10K type strain sequencing project: providing services to taxonomists for standard genome sequencing and annotation.</title>
        <authorList>
            <consortium name="The Broad Institute Genomics Platform"/>
            <consortium name="The Broad Institute Genome Sequencing Center for Infectious Disease"/>
            <person name="Wu L."/>
            <person name="Ma J."/>
        </authorList>
    </citation>
    <scope>NUCLEOTIDE SEQUENCE [LARGE SCALE GENOMIC DNA]</scope>
    <source>
        <strain evidence="2 3">JCM 3325</strain>
    </source>
</reference>